<organism evidence="2 3">
    <name type="scientific">Pieris brassicae</name>
    <name type="common">White butterfly</name>
    <name type="synonym">Large white butterfly</name>
    <dbReference type="NCBI Taxonomy" id="7116"/>
    <lineage>
        <taxon>Eukaryota</taxon>
        <taxon>Metazoa</taxon>
        <taxon>Ecdysozoa</taxon>
        <taxon>Arthropoda</taxon>
        <taxon>Hexapoda</taxon>
        <taxon>Insecta</taxon>
        <taxon>Pterygota</taxon>
        <taxon>Neoptera</taxon>
        <taxon>Endopterygota</taxon>
        <taxon>Lepidoptera</taxon>
        <taxon>Glossata</taxon>
        <taxon>Ditrysia</taxon>
        <taxon>Papilionoidea</taxon>
        <taxon>Pieridae</taxon>
        <taxon>Pierinae</taxon>
        <taxon>Pieris</taxon>
    </lineage>
</organism>
<evidence type="ECO:0000313" key="2">
    <source>
        <dbReference type="EMBL" id="CAH3976596.1"/>
    </source>
</evidence>
<proteinExistence type="predicted"/>
<feature type="transmembrane region" description="Helical" evidence="1">
    <location>
        <begin position="120"/>
        <end position="137"/>
    </location>
</feature>
<keyword evidence="3" id="KW-1185">Reference proteome</keyword>
<protein>
    <submittedName>
        <fullName evidence="2">Uncharacterized protein</fullName>
    </submittedName>
</protein>
<keyword evidence="1" id="KW-1133">Transmembrane helix</keyword>
<sequence>MCVAIFAIVRVRRKPPRFGSCTQGERGCVAASPLGPVFCGPHGAPSVAHLYVVPPGALRGGKDEPTWPCCFSRYVRVAARLAFAIVNNLYCIPAYVVWMMALRLTRPLYAPLYWRIEGLMYHWLLAMVSLWTWTAGYEKPVALRIDLMLFVYRELRQRTVNDRSLPARNVAPLVKACISSGEFACRRILTFRPQF</sequence>
<gene>
    <name evidence="2" type="ORF">PIBRA_LOCUS1847</name>
</gene>
<dbReference type="EMBL" id="CALOZG010000002">
    <property type="protein sequence ID" value="CAH3976596.1"/>
    <property type="molecule type" value="Genomic_DNA"/>
</dbReference>
<keyword evidence="1" id="KW-0472">Membrane</keyword>
<feature type="transmembrane region" description="Helical" evidence="1">
    <location>
        <begin position="81"/>
        <end position="100"/>
    </location>
</feature>
<accession>A0A9P0SYP1</accession>
<keyword evidence="1" id="KW-0812">Transmembrane</keyword>
<dbReference type="AlphaFoldDB" id="A0A9P0SYP1"/>
<comment type="caution">
    <text evidence="2">The sequence shown here is derived from an EMBL/GenBank/DDBJ whole genome shotgun (WGS) entry which is preliminary data.</text>
</comment>
<reference evidence="2" key="1">
    <citation type="submission" date="2022-05" db="EMBL/GenBank/DDBJ databases">
        <authorList>
            <person name="Okamura Y."/>
        </authorList>
    </citation>
    <scope>NUCLEOTIDE SEQUENCE</scope>
</reference>
<dbReference type="Proteomes" id="UP001152562">
    <property type="component" value="Unassembled WGS sequence"/>
</dbReference>
<name>A0A9P0SYP1_PIEBR</name>
<evidence type="ECO:0000256" key="1">
    <source>
        <dbReference type="SAM" id="Phobius"/>
    </source>
</evidence>
<evidence type="ECO:0000313" key="3">
    <source>
        <dbReference type="Proteomes" id="UP001152562"/>
    </source>
</evidence>